<comment type="caution">
    <text evidence="2">The sequence shown here is derived from an EMBL/GenBank/DDBJ whole genome shotgun (WGS) entry which is preliminary data.</text>
</comment>
<organism evidence="2 3">
    <name type="scientific">Parathielavia hyrcaniae</name>
    <dbReference type="NCBI Taxonomy" id="113614"/>
    <lineage>
        <taxon>Eukaryota</taxon>
        <taxon>Fungi</taxon>
        <taxon>Dikarya</taxon>
        <taxon>Ascomycota</taxon>
        <taxon>Pezizomycotina</taxon>
        <taxon>Sordariomycetes</taxon>
        <taxon>Sordariomycetidae</taxon>
        <taxon>Sordariales</taxon>
        <taxon>Chaetomiaceae</taxon>
        <taxon>Parathielavia</taxon>
    </lineage>
</organism>
<dbReference type="CDD" id="cd13426">
    <property type="entry name" value="Peptidase_G1"/>
    <property type="match status" value="1"/>
</dbReference>
<gene>
    <name evidence="2" type="ORF">N658DRAFT_429948</name>
</gene>
<sequence length="214" mass="22730">MLTGAGYRTVVGSIDIPALRLPPDANASALHAVSAWVGIDGGAACPHALLQVGVDMYLSKGATQYWAWFGWWPNSPTYLSDFAMRAGDTVSLNVSAHSLTSATLSLLNTRTGQLDRASMAAVDEAALLCGSHAEWIVEDFWAGHGVPLADFGAITFSGTRFVTDTGVKGGLERARVTGVRERKGAVPVIACRARGVEVVGCEYRWPENSSDVVY</sequence>
<feature type="active site" description="Proton acceptor" evidence="1">
    <location>
        <position position="138"/>
    </location>
</feature>
<accession>A0AAN6T0F7</accession>
<dbReference type="PANTHER" id="PTHR37536:SF1">
    <property type="entry name" value="ASPERGILLOPEPSIN, PUTAITVE (AFU_ORTHOLOGUE AFUA_7G01200)"/>
    <property type="match status" value="1"/>
</dbReference>
<dbReference type="EMBL" id="MU863649">
    <property type="protein sequence ID" value="KAK4099479.1"/>
    <property type="molecule type" value="Genomic_DNA"/>
</dbReference>
<evidence type="ECO:0000313" key="2">
    <source>
        <dbReference type="EMBL" id="KAK4099479.1"/>
    </source>
</evidence>
<dbReference type="GO" id="GO:0070007">
    <property type="term" value="F:glutamic-type endopeptidase activity"/>
    <property type="evidence" value="ECO:0007669"/>
    <property type="project" value="InterPro"/>
</dbReference>
<dbReference type="Gene3D" id="2.60.120.700">
    <property type="entry name" value="Peptidase G1"/>
    <property type="match status" value="1"/>
</dbReference>
<keyword evidence="3" id="KW-1185">Reference proteome</keyword>
<reference evidence="2" key="2">
    <citation type="submission" date="2023-05" db="EMBL/GenBank/DDBJ databases">
        <authorList>
            <consortium name="Lawrence Berkeley National Laboratory"/>
            <person name="Steindorff A."/>
            <person name="Hensen N."/>
            <person name="Bonometti L."/>
            <person name="Westerberg I."/>
            <person name="Brannstrom I.O."/>
            <person name="Guillou S."/>
            <person name="Cros-Aarteil S."/>
            <person name="Calhoun S."/>
            <person name="Haridas S."/>
            <person name="Kuo A."/>
            <person name="Mondo S."/>
            <person name="Pangilinan J."/>
            <person name="Riley R."/>
            <person name="Labutti K."/>
            <person name="Andreopoulos B."/>
            <person name="Lipzen A."/>
            <person name="Chen C."/>
            <person name="Yanf M."/>
            <person name="Daum C."/>
            <person name="Ng V."/>
            <person name="Clum A."/>
            <person name="Ohm R."/>
            <person name="Martin F."/>
            <person name="Silar P."/>
            <person name="Natvig D."/>
            <person name="Lalanne C."/>
            <person name="Gautier V."/>
            <person name="Ament-Velasquez S.L."/>
            <person name="Kruys A."/>
            <person name="Hutchinson M.I."/>
            <person name="Powell A.J."/>
            <person name="Barry K."/>
            <person name="Miller A.N."/>
            <person name="Grigoriev I.V."/>
            <person name="Debuchy R."/>
            <person name="Gladieux P."/>
            <person name="Thoren M.H."/>
            <person name="Johannesson H."/>
        </authorList>
    </citation>
    <scope>NUCLEOTIDE SEQUENCE</scope>
    <source>
        <strain evidence="2">CBS 757.83</strain>
    </source>
</reference>
<dbReference type="InterPro" id="IPR000250">
    <property type="entry name" value="Peptidase_G1"/>
</dbReference>
<dbReference type="AlphaFoldDB" id="A0AAN6T0F7"/>
<reference evidence="2" key="1">
    <citation type="journal article" date="2023" name="Mol. Phylogenet. Evol.">
        <title>Genome-scale phylogeny and comparative genomics of the fungal order Sordariales.</title>
        <authorList>
            <person name="Hensen N."/>
            <person name="Bonometti L."/>
            <person name="Westerberg I."/>
            <person name="Brannstrom I.O."/>
            <person name="Guillou S."/>
            <person name="Cros-Aarteil S."/>
            <person name="Calhoun S."/>
            <person name="Haridas S."/>
            <person name="Kuo A."/>
            <person name="Mondo S."/>
            <person name="Pangilinan J."/>
            <person name="Riley R."/>
            <person name="LaButti K."/>
            <person name="Andreopoulos B."/>
            <person name="Lipzen A."/>
            <person name="Chen C."/>
            <person name="Yan M."/>
            <person name="Daum C."/>
            <person name="Ng V."/>
            <person name="Clum A."/>
            <person name="Steindorff A."/>
            <person name="Ohm R.A."/>
            <person name="Martin F."/>
            <person name="Silar P."/>
            <person name="Natvig D.O."/>
            <person name="Lalanne C."/>
            <person name="Gautier V."/>
            <person name="Ament-Velasquez S.L."/>
            <person name="Kruys A."/>
            <person name="Hutchinson M.I."/>
            <person name="Powell A.J."/>
            <person name="Barry K."/>
            <person name="Miller A.N."/>
            <person name="Grigoriev I.V."/>
            <person name="Debuchy R."/>
            <person name="Gladieux P."/>
            <person name="Hiltunen Thoren M."/>
            <person name="Johannesson H."/>
        </authorList>
    </citation>
    <scope>NUCLEOTIDE SEQUENCE</scope>
    <source>
        <strain evidence="2">CBS 757.83</strain>
    </source>
</reference>
<evidence type="ECO:0000256" key="1">
    <source>
        <dbReference type="PIRSR" id="PIRSR600250-50"/>
    </source>
</evidence>
<dbReference type="InterPro" id="IPR013320">
    <property type="entry name" value="ConA-like_dom_sf"/>
</dbReference>
<dbReference type="PRINTS" id="PR00977">
    <property type="entry name" value="SCYTLDPTASE"/>
</dbReference>
<dbReference type="Pfam" id="PF01828">
    <property type="entry name" value="Peptidase_A4"/>
    <property type="match status" value="1"/>
</dbReference>
<protein>
    <submittedName>
        <fullName evidence="2">Concanavalin A-like lectin/glucanase</fullName>
    </submittedName>
</protein>
<evidence type="ECO:0000313" key="3">
    <source>
        <dbReference type="Proteomes" id="UP001305647"/>
    </source>
</evidence>
<dbReference type="GO" id="GO:0006508">
    <property type="term" value="P:proteolysis"/>
    <property type="evidence" value="ECO:0007669"/>
    <property type="project" value="InterPro"/>
</dbReference>
<proteinExistence type="predicted"/>
<dbReference type="InterPro" id="IPR038656">
    <property type="entry name" value="Peptidase_G1_sf"/>
</dbReference>
<dbReference type="Proteomes" id="UP001305647">
    <property type="component" value="Unassembled WGS sequence"/>
</dbReference>
<dbReference type="SUPFAM" id="SSF49899">
    <property type="entry name" value="Concanavalin A-like lectins/glucanases"/>
    <property type="match status" value="1"/>
</dbReference>
<dbReference type="PANTHER" id="PTHR37536">
    <property type="entry name" value="PUTATIVE (AFU_ORTHOLOGUE AFUA_3G02970)-RELATED"/>
    <property type="match status" value="1"/>
</dbReference>
<name>A0AAN6T0F7_9PEZI</name>